<dbReference type="AlphaFoldDB" id="A0A4Y2EMM9"/>
<evidence type="ECO:0000313" key="1">
    <source>
        <dbReference type="EMBL" id="GBM29579.1"/>
    </source>
</evidence>
<evidence type="ECO:0000313" key="2">
    <source>
        <dbReference type="Proteomes" id="UP000499080"/>
    </source>
</evidence>
<dbReference type="Proteomes" id="UP000499080">
    <property type="component" value="Unassembled WGS sequence"/>
</dbReference>
<protein>
    <submittedName>
        <fullName evidence="1">Uncharacterized protein</fullName>
    </submittedName>
</protein>
<reference evidence="1 2" key="1">
    <citation type="journal article" date="2019" name="Sci. Rep.">
        <title>Orb-weaving spider Araneus ventricosus genome elucidates the spidroin gene catalogue.</title>
        <authorList>
            <person name="Kono N."/>
            <person name="Nakamura H."/>
            <person name="Ohtoshi R."/>
            <person name="Moran D.A.P."/>
            <person name="Shinohara A."/>
            <person name="Yoshida Y."/>
            <person name="Fujiwara M."/>
            <person name="Mori M."/>
            <person name="Tomita M."/>
            <person name="Arakawa K."/>
        </authorList>
    </citation>
    <scope>NUCLEOTIDE SEQUENCE [LARGE SCALE GENOMIC DNA]</scope>
</reference>
<proteinExistence type="predicted"/>
<gene>
    <name evidence="1" type="ORF">AVEN_51621_1</name>
</gene>
<comment type="caution">
    <text evidence="1">The sequence shown here is derived from an EMBL/GenBank/DDBJ whole genome shotgun (WGS) entry which is preliminary data.</text>
</comment>
<name>A0A4Y2EMM9_ARAVE</name>
<accession>A0A4Y2EMM9</accession>
<sequence>MPNWRSMVVFGSCAFKLKSTNHLFRNKRVASPRLSNILSLPPRMKITDFGPGWDRHECSDSYVLQMLMFVTEHGRSLHTFIASTFGHMATARAEKKEIQCTMPQNVGLPSPGISKLLQCLLNYSG</sequence>
<organism evidence="1 2">
    <name type="scientific">Araneus ventricosus</name>
    <name type="common">Orbweaver spider</name>
    <name type="synonym">Epeira ventricosa</name>
    <dbReference type="NCBI Taxonomy" id="182803"/>
    <lineage>
        <taxon>Eukaryota</taxon>
        <taxon>Metazoa</taxon>
        <taxon>Ecdysozoa</taxon>
        <taxon>Arthropoda</taxon>
        <taxon>Chelicerata</taxon>
        <taxon>Arachnida</taxon>
        <taxon>Araneae</taxon>
        <taxon>Araneomorphae</taxon>
        <taxon>Entelegynae</taxon>
        <taxon>Araneoidea</taxon>
        <taxon>Araneidae</taxon>
        <taxon>Araneus</taxon>
    </lineage>
</organism>
<keyword evidence="2" id="KW-1185">Reference proteome</keyword>
<dbReference type="EMBL" id="BGPR01093074">
    <property type="protein sequence ID" value="GBM29579.1"/>
    <property type="molecule type" value="Genomic_DNA"/>
</dbReference>